<keyword evidence="2" id="KW-1185">Reference proteome</keyword>
<organism evidence="1 2">
    <name type="scientific">Populus alba</name>
    <name type="common">White poplar</name>
    <dbReference type="NCBI Taxonomy" id="43335"/>
    <lineage>
        <taxon>Eukaryota</taxon>
        <taxon>Viridiplantae</taxon>
        <taxon>Streptophyta</taxon>
        <taxon>Embryophyta</taxon>
        <taxon>Tracheophyta</taxon>
        <taxon>Spermatophyta</taxon>
        <taxon>Magnoliopsida</taxon>
        <taxon>eudicotyledons</taxon>
        <taxon>Gunneridae</taxon>
        <taxon>Pentapetalae</taxon>
        <taxon>rosids</taxon>
        <taxon>fabids</taxon>
        <taxon>Malpighiales</taxon>
        <taxon>Salicaceae</taxon>
        <taxon>Saliceae</taxon>
        <taxon>Populus</taxon>
    </lineage>
</organism>
<sequence>MVEVTSMVRSPLALLLGRKKCDECCDDLVWKCRFRHNGGVKLALLGETFCYVIESPSYVAPVDVKLVHDRIPPLDSAVLSKLNYLRRSNLGRRLCITVMQMNRKRSPAFYVQQKYDIDIIQPITRQVIALLN</sequence>
<accession>A0ACC4CGL8</accession>
<proteinExistence type="predicted"/>
<name>A0ACC4CGL8_POPAL</name>
<evidence type="ECO:0000313" key="1">
    <source>
        <dbReference type="EMBL" id="KAL3597224.1"/>
    </source>
</evidence>
<protein>
    <submittedName>
        <fullName evidence="1">Uncharacterized protein</fullName>
    </submittedName>
</protein>
<reference evidence="1 2" key="1">
    <citation type="journal article" date="2024" name="Plant Biotechnol. J.">
        <title>Genome and CRISPR/Cas9 system of a widespread forest tree (Populus alba) in the world.</title>
        <authorList>
            <person name="Liu Y.J."/>
            <person name="Jiang P.F."/>
            <person name="Han X.M."/>
            <person name="Li X.Y."/>
            <person name="Wang H.M."/>
            <person name="Wang Y.J."/>
            <person name="Wang X.X."/>
            <person name="Zeng Q.Y."/>
        </authorList>
    </citation>
    <scope>NUCLEOTIDE SEQUENCE [LARGE SCALE GENOMIC DNA]</scope>
    <source>
        <strain evidence="2">cv. PAL-ZL1</strain>
    </source>
</reference>
<dbReference type="Proteomes" id="UP000309997">
    <property type="component" value="Unassembled WGS sequence"/>
</dbReference>
<comment type="caution">
    <text evidence="1">The sequence shown here is derived from an EMBL/GenBank/DDBJ whole genome shotgun (WGS) entry which is preliminary data.</text>
</comment>
<dbReference type="EMBL" id="RCHU02000004">
    <property type="protein sequence ID" value="KAL3597224.1"/>
    <property type="molecule type" value="Genomic_DNA"/>
</dbReference>
<evidence type="ECO:0000313" key="2">
    <source>
        <dbReference type="Proteomes" id="UP000309997"/>
    </source>
</evidence>
<gene>
    <name evidence="1" type="ORF">D5086_008861</name>
</gene>